<proteinExistence type="predicted"/>
<reference evidence="2" key="1">
    <citation type="submission" date="2013-09" db="EMBL/GenBank/DDBJ databases">
        <title>Corchorus olitorius genome sequencing.</title>
        <authorList>
            <person name="Alam M."/>
            <person name="Haque M.S."/>
            <person name="Islam M.S."/>
            <person name="Emdad E.M."/>
            <person name="Islam M.M."/>
            <person name="Ahmed B."/>
            <person name="Halim A."/>
            <person name="Hossen Q.M.M."/>
            <person name="Hossain M.Z."/>
            <person name="Ahmed R."/>
            <person name="Khan M.M."/>
            <person name="Islam R."/>
            <person name="Rashid M.M."/>
            <person name="Khan S.A."/>
            <person name="Rahman M.S."/>
            <person name="Alam M."/>
            <person name="Yahiya A.S."/>
            <person name="Khan M.S."/>
            <person name="Azam M.S."/>
            <person name="Haque T."/>
            <person name="Lashkar M.Z.H."/>
            <person name="Akhand A.I."/>
            <person name="Morshed G."/>
            <person name="Roy S."/>
            <person name="Uddin K.S."/>
            <person name="Rabeya T."/>
            <person name="Hossain A.S."/>
            <person name="Chowdhury A."/>
            <person name="Snigdha A.R."/>
            <person name="Mortoza M.S."/>
            <person name="Matin S.A."/>
            <person name="Hoque S.M.E."/>
            <person name="Islam M.K."/>
            <person name="Roy D.K."/>
            <person name="Haider R."/>
            <person name="Moosa M.M."/>
            <person name="Elias S.M."/>
            <person name="Hasan A.M."/>
            <person name="Jahan S."/>
            <person name="Shafiuddin M."/>
            <person name="Mahmood N."/>
            <person name="Shommy N.S."/>
        </authorList>
    </citation>
    <scope>NUCLEOTIDE SEQUENCE [LARGE SCALE GENOMIC DNA]</scope>
    <source>
        <strain evidence="2">cv. O-4</strain>
    </source>
</reference>
<organism evidence="1 2">
    <name type="scientific">Corchorus olitorius</name>
    <dbReference type="NCBI Taxonomy" id="93759"/>
    <lineage>
        <taxon>Eukaryota</taxon>
        <taxon>Viridiplantae</taxon>
        <taxon>Streptophyta</taxon>
        <taxon>Embryophyta</taxon>
        <taxon>Tracheophyta</taxon>
        <taxon>Spermatophyta</taxon>
        <taxon>Magnoliopsida</taxon>
        <taxon>eudicotyledons</taxon>
        <taxon>Gunneridae</taxon>
        <taxon>Pentapetalae</taxon>
        <taxon>rosids</taxon>
        <taxon>malvids</taxon>
        <taxon>Malvales</taxon>
        <taxon>Malvaceae</taxon>
        <taxon>Grewioideae</taxon>
        <taxon>Apeibeae</taxon>
        <taxon>Corchorus</taxon>
    </lineage>
</organism>
<evidence type="ECO:0000313" key="1">
    <source>
        <dbReference type="EMBL" id="OMO98460.1"/>
    </source>
</evidence>
<keyword evidence="2" id="KW-1185">Reference proteome</keyword>
<protein>
    <submittedName>
        <fullName evidence="1">Uncharacterized protein</fullName>
    </submittedName>
</protein>
<dbReference type="Proteomes" id="UP000187203">
    <property type="component" value="Unassembled WGS sequence"/>
</dbReference>
<dbReference type="EMBL" id="AWUE01015333">
    <property type="protein sequence ID" value="OMO98460.1"/>
    <property type="molecule type" value="Genomic_DNA"/>
</dbReference>
<dbReference type="AlphaFoldDB" id="A0A1R3JUJ6"/>
<sequence>MGVALSSIEAEGIFQKVKNNNDDQDYVEFVIGRFKTKLSRWHTLIINIIDELENGDGDSRVTDIFPKEGLEPSSDKKPTAQRLKGGFDDIEIEKTKFCRTPISAVEMDFGFVVKDKGSMDTSYPISCNWYREISTPDCLYPITWDKVAYSGKTFTPSEDDIDKRIMVKCYVGVKGRWYLADVTITNAVIKNGLTSTSSSSCLAALHAFASPINFLKKLFPIN</sequence>
<gene>
    <name evidence="1" type="ORF">COLO4_13859</name>
</gene>
<name>A0A1R3JUJ6_9ROSI</name>
<comment type="caution">
    <text evidence="1">The sequence shown here is derived from an EMBL/GenBank/DDBJ whole genome shotgun (WGS) entry which is preliminary data.</text>
</comment>
<accession>A0A1R3JUJ6</accession>
<evidence type="ECO:0000313" key="2">
    <source>
        <dbReference type="Proteomes" id="UP000187203"/>
    </source>
</evidence>